<evidence type="ECO:0000313" key="3">
    <source>
        <dbReference type="Proteomes" id="UP000658131"/>
    </source>
</evidence>
<keyword evidence="3" id="KW-1185">Reference proteome</keyword>
<comment type="caution">
    <text evidence="2">The sequence shown here is derived from an EMBL/GenBank/DDBJ whole genome shotgun (WGS) entry which is preliminary data.</text>
</comment>
<evidence type="ECO:0000256" key="1">
    <source>
        <dbReference type="SAM" id="SignalP"/>
    </source>
</evidence>
<accession>A0ABR7NM65</accession>
<dbReference type="Proteomes" id="UP000658131">
    <property type="component" value="Unassembled WGS sequence"/>
</dbReference>
<dbReference type="RefSeq" id="WP_262400906.1">
    <property type="nucleotide sequence ID" value="NZ_JACRTB010000034.1"/>
</dbReference>
<dbReference type="EMBL" id="JACRTB010000034">
    <property type="protein sequence ID" value="MBC8577505.1"/>
    <property type="molecule type" value="Genomic_DNA"/>
</dbReference>
<keyword evidence="1" id="KW-0732">Signal</keyword>
<evidence type="ECO:0008006" key="4">
    <source>
        <dbReference type="Google" id="ProtNLM"/>
    </source>
</evidence>
<protein>
    <recommendedName>
        <fullName evidence="4">Lipoprotein</fullName>
    </recommendedName>
</protein>
<sequence length="164" mass="17487">MKRALAMLLTLILCVGCAPAGMRAVEPSQLIGRPFSARMLLEWNGKEYSGSMVRDAQGVLSLVLTGESLTLPVSFACGTEACSVTQGELSLNLRETDLPSSSLPSSLQRAFVLLENAKTRAGEDGILLEAGAVRLICDSESLAFSDLVLEGGRIEFTEFAFTDP</sequence>
<name>A0ABR7NM65_9FIRM</name>
<reference evidence="2 3" key="1">
    <citation type="submission" date="2020-08" db="EMBL/GenBank/DDBJ databases">
        <title>Genome public.</title>
        <authorList>
            <person name="Liu C."/>
            <person name="Sun Q."/>
        </authorList>
    </citation>
    <scope>NUCLEOTIDE SEQUENCE [LARGE SCALE GENOMIC DNA]</scope>
    <source>
        <strain evidence="2 3">BX1</strain>
    </source>
</reference>
<organism evidence="2 3">
    <name type="scientific">Yanshouia hominis</name>
    <dbReference type="NCBI Taxonomy" id="2763673"/>
    <lineage>
        <taxon>Bacteria</taxon>
        <taxon>Bacillati</taxon>
        <taxon>Bacillota</taxon>
        <taxon>Clostridia</taxon>
        <taxon>Eubacteriales</taxon>
        <taxon>Oscillospiraceae</taxon>
        <taxon>Yanshouia</taxon>
    </lineage>
</organism>
<feature type="chain" id="PRO_5045284251" description="Lipoprotein" evidence="1">
    <location>
        <begin position="21"/>
        <end position="164"/>
    </location>
</feature>
<evidence type="ECO:0000313" key="2">
    <source>
        <dbReference type="EMBL" id="MBC8577505.1"/>
    </source>
</evidence>
<proteinExistence type="predicted"/>
<gene>
    <name evidence="2" type="ORF">H8717_13975</name>
</gene>
<feature type="signal peptide" evidence="1">
    <location>
        <begin position="1"/>
        <end position="20"/>
    </location>
</feature>